<evidence type="ECO:0000313" key="3">
    <source>
        <dbReference type="EMBL" id="KAL0159431.1"/>
    </source>
</evidence>
<dbReference type="EMBL" id="JAMKFB020000022">
    <property type="protein sequence ID" value="KAL0159433.1"/>
    <property type="molecule type" value="Genomic_DNA"/>
</dbReference>
<evidence type="ECO:0000313" key="6">
    <source>
        <dbReference type="Proteomes" id="UP001529510"/>
    </source>
</evidence>
<proteinExistence type="predicted"/>
<evidence type="ECO:0000313" key="4">
    <source>
        <dbReference type="EMBL" id="KAL0159432.1"/>
    </source>
</evidence>
<reference evidence="5 6" key="1">
    <citation type="submission" date="2024-05" db="EMBL/GenBank/DDBJ databases">
        <title>Genome sequencing and assembly of Indian major carp, Cirrhinus mrigala (Hamilton, 1822).</title>
        <authorList>
            <person name="Mohindra V."/>
            <person name="Chowdhury L.M."/>
            <person name="Lal K."/>
            <person name="Jena J.K."/>
        </authorList>
    </citation>
    <scope>NUCLEOTIDE SEQUENCE [LARGE SCALE GENOMIC DNA]</scope>
    <source>
        <strain evidence="5">CM1030</strain>
        <tissue evidence="5">Blood</tissue>
    </source>
</reference>
<name>A0ABD0NCJ8_CIRMR</name>
<comment type="caution">
    <text evidence="5">The sequence shown here is derived from an EMBL/GenBank/DDBJ whole genome shotgun (WGS) entry which is preliminary data.</text>
</comment>
<feature type="compositionally biased region" description="Low complexity" evidence="1">
    <location>
        <begin position="61"/>
        <end position="76"/>
    </location>
</feature>
<feature type="region of interest" description="Disordered" evidence="1">
    <location>
        <begin position="96"/>
        <end position="249"/>
    </location>
</feature>
<feature type="compositionally biased region" description="Low complexity" evidence="1">
    <location>
        <begin position="188"/>
        <end position="199"/>
    </location>
</feature>
<dbReference type="EMBL" id="JAMKFB020000022">
    <property type="protein sequence ID" value="KAL0159431.1"/>
    <property type="molecule type" value="Genomic_DNA"/>
</dbReference>
<accession>A0ABD0NCJ8</accession>
<feature type="compositionally biased region" description="Pro residues" evidence="1">
    <location>
        <begin position="200"/>
        <end position="216"/>
    </location>
</feature>
<feature type="region of interest" description="Disordered" evidence="1">
    <location>
        <begin position="53"/>
        <end position="83"/>
    </location>
</feature>
<organism evidence="5 6">
    <name type="scientific">Cirrhinus mrigala</name>
    <name type="common">Mrigala</name>
    <dbReference type="NCBI Taxonomy" id="683832"/>
    <lineage>
        <taxon>Eukaryota</taxon>
        <taxon>Metazoa</taxon>
        <taxon>Chordata</taxon>
        <taxon>Craniata</taxon>
        <taxon>Vertebrata</taxon>
        <taxon>Euteleostomi</taxon>
        <taxon>Actinopterygii</taxon>
        <taxon>Neopterygii</taxon>
        <taxon>Teleostei</taxon>
        <taxon>Ostariophysi</taxon>
        <taxon>Cypriniformes</taxon>
        <taxon>Cyprinidae</taxon>
        <taxon>Labeoninae</taxon>
        <taxon>Labeonini</taxon>
        <taxon>Cirrhinus</taxon>
    </lineage>
</organism>
<feature type="compositionally biased region" description="Pro residues" evidence="1">
    <location>
        <begin position="229"/>
        <end position="243"/>
    </location>
</feature>
<evidence type="ECO:0000256" key="1">
    <source>
        <dbReference type="SAM" id="MobiDB-lite"/>
    </source>
</evidence>
<feature type="non-terminal residue" evidence="5">
    <location>
        <position position="292"/>
    </location>
</feature>
<feature type="compositionally biased region" description="Pro residues" evidence="1">
    <location>
        <begin position="135"/>
        <end position="151"/>
    </location>
</feature>
<keyword evidence="6" id="KW-1185">Reference proteome</keyword>
<dbReference type="Proteomes" id="UP001529510">
    <property type="component" value="Unassembled WGS sequence"/>
</dbReference>
<dbReference type="EMBL" id="JAMKFB020000187">
    <property type="protein sequence ID" value="KAL0152806.1"/>
    <property type="molecule type" value="Genomic_DNA"/>
</dbReference>
<protein>
    <submittedName>
        <fullName evidence="5">Uncharacterized protein</fullName>
    </submittedName>
</protein>
<feature type="non-terminal residue" evidence="5">
    <location>
        <position position="1"/>
    </location>
</feature>
<feature type="compositionally biased region" description="Low complexity" evidence="1">
    <location>
        <begin position="152"/>
        <end position="165"/>
    </location>
</feature>
<feature type="compositionally biased region" description="Pro residues" evidence="1">
    <location>
        <begin position="172"/>
        <end position="187"/>
    </location>
</feature>
<feature type="compositionally biased region" description="Low complexity" evidence="1">
    <location>
        <begin position="124"/>
        <end position="134"/>
    </location>
</feature>
<dbReference type="AlphaFoldDB" id="A0ABD0NCJ8"/>
<evidence type="ECO:0000313" key="2">
    <source>
        <dbReference type="EMBL" id="KAL0152806.1"/>
    </source>
</evidence>
<gene>
    <name evidence="3" type="ORF">M9458_043156</name>
    <name evidence="4" type="ORF">M9458_043157</name>
    <name evidence="5" type="ORF">M9458_043158</name>
    <name evidence="2" type="ORF">M9458_051889</name>
</gene>
<sequence length="292" mass="29939">DSTAHCTAEGERSLELGLLEIELDLTNVTEDIHVKFPACSEQHTGLDFPPTLPVHSPPVGPATSALPPLSPGSPATHPQPTICAVDSPRVCQFPSASWLEDPLSPPPASESWTPPRPFDPAAPPRLSAPSSPSSPVGPPAPPGSIIPPAPPWSVVVPPSPQDSTPLAAPRRSVPPAPLGSSLPPAPPQSAVAPAPLRPSGSPPPPQSPEPWAPPWPFGSSVSPWIFGSPSPPRAPPPSAPPPHSSTMAPPSVGSAVDYHLGCDLGLTWLLLLRVPSVSSLAQSSVITTLDTS</sequence>
<feature type="compositionally biased region" description="Pro residues" evidence="1">
    <location>
        <begin position="103"/>
        <end position="123"/>
    </location>
</feature>
<dbReference type="EMBL" id="JAMKFB020000022">
    <property type="protein sequence ID" value="KAL0159432.1"/>
    <property type="molecule type" value="Genomic_DNA"/>
</dbReference>
<evidence type="ECO:0000313" key="5">
    <source>
        <dbReference type="EMBL" id="KAL0159433.1"/>
    </source>
</evidence>